<evidence type="ECO:0000313" key="2">
    <source>
        <dbReference type="EMBL" id="KAF2290309.1"/>
    </source>
</evidence>
<keyword evidence="3" id="KW-1185">Reference proteome</keyword>
<organism evidence="2 3">
    <name type="scientific">Hevea brasiliensis</name>
    <name type="common">Para rubber tree</name>
    <name type="synonym">Siphonia brasiliensis</name>
    <dbReference type="NCBI Taxonomy" id="3981"/>
    <lineage>
        <taxon>Eukaryota</taxon>
        <taxon>Viridiplantae</taxon>
        <taxon>Streptophyta</taxon>
        <taxon>Embryophyta</taxon>
        <taxon>Tracheophyta</taxon>
        <taxon>Spermatophyta</taxon>
        <taxon>Magnoliopsida</taxon>
        <taxon>eudicotyledons</taxon>
        <taxon>Gunneridae</taxon>
        <taxon>Pentapetalae</taxon>
        <taxon>rosids</taxon>
        <taxon>fabids</taxon>
        <taxon>Malpighiales</taxon>
        <taxon>Euphorbiaceae</taxon>
        <taxon>Crotonoideae</taxon>
        <taxon>Micrandreae</taxon>
        <taxon>Hevea</taxon>
    </lineage>
</organism>
<gene>
    <name evidence="2" type="ORF">GH714_010176</name>
</gene>
<dbReference type="EMBL" id="JAAGAX010000015">
    <property type="protein sequence ID" value="KAF2290309.1"/>
    <property type="molecule type" value="Genomic_DNA"/>
</dbReference>
<evidence type="ECO:0000313" key="3">
    <source>
        <dbReference type="Proteomes" id="UP000467840"/>
    </source>
</evidence>
<sequence length="82" mass="9143">MAVEISDASDSDIEASSGANTTPTGDAPLNNTQGLLKRNKAQLVLKMIMPPKKRQRVETHFVLHRFLLHYQRPALLLAHLLL</sequence>
<proteinExistence type="predicted"/>
<comment type="caution">
    <text evidence="2">The sequence shown here is derived from an EMBL/GenBank/DDBJ whole genome shotgun (WGS) entry which is preliminary data.</text>
</comment>
<name>A0A6A6KS97_HEVBR</name>
<dbReference type="Proteomes" id="UP000467840">
    <property type="component" value="Chromosome 2"/>
</dbReference>
<evidence type="ECO:0000256" key="1">
    <source>
        <dbReference type="SAM" id="MobiDB-lite"/>
    </source>
</evidence>
<feature type="compositionally biased region" description="Polar residues" evidence="1">
    <location>
        <begin position="18"/>
        <end position="34"/>
    </location>
</feature>
<feature type="region of interest" description="Disordered" evidence="1">
    <location>
        <begin position="1"/>
        <end position="35"/>
    </location>
</feature>
<dbReference type="AlphaFoldDB" id="A0A6A6KS97"/>
<reference evidence="2 3" key="1">
    <citation type="journal article" date="2020" name="Mol. Plant">
        <title>The Chromosome-Based Rubber Tree Genome Provides New Insights into Spurge Genome Evolution and Rubber Biosynthesis.</title>
        <authorList>
            <person name="Liu J."/>
            <person name="Shi C."/>
            <person name="Shi C.C."/>
            <person name="Li W."/>
            <person name="Zhang Q.J."/>
            <person name="Zhang Y."/>
            <person name="Li K."/>
            <person name="Lu H.F."/>
            <person name="Shi C."/>
            <person name="Zhu S.T."/>
            <person name="Xiao Z.Y."/>
            <person name="Nan H."/>
            <person name="Yue Y."/>
            <person name="Zhu X.G."/>
            <person name="Wu Y."/>
            <person name="Hong X.N."/>
            <person name="Fan G.Y."/>
            <person name="Tong Y."/>
            <person name="Zhang D."/>
            <person name="Mao C.L."/>
            <person name="Liu Y.L."/>
            <person name="Hao S.J."/>
            <person name="Liu W.Q."/>
            <person name="Lv M.Q."/>
            <person name="Zhang H.B."/>
            <person name="Liu Y."/>
            <person name="Hu-Tang G.R."/>
            <person name="Wang J.P."/>
            <person name="Wang J.H."/>
            <person name="Sun Y.H."/>
            <person name="Ni S.B."/>
            <person name="Chen W.B."/>
            <person name="Zhang X.C."/>
            <person name="Jiao Y.N."/>
            <person name="Eichler E.E."/>
            <person name="Li G.H."/>
            <person name="Liu X."/>
            <person name="Gao L.Z."/>
        </authorList>
    </citation>
    <scope>NUCLEOTIDE SEQUENCE [LARGE SCALE GENOMIC DNA]</scope>
    <source>
        <strain evidence="3">cv. GT1</strain>
        <tissue evidence="2">Leaf</tissue>
    </source>
</reference>
<accession>A0A6A6KS97</accession>
<protein>
    <submittedName>
        <fullName evidence="2">Uncharacterized protein</fullName>
    </submittedName>
</protein>